<name>A0A1I3QKZ0_9BACL</name>
<proteinExistence type="predicted"/>
<accession>A0A1I3QKZ0</accession>
<evidence type="ECO:0000313" key="2">
    <source>
        <dbReference type="Proteomes" id="UP000198915"/>
    </source>
</evidence>
<evidence type="ECO:0000313" key="1">
    <source>
        <dbReference type="EMBL" id="SFJ34698.1"/>
    </source>
</evidence>
<reference evidence="2" key="1">
    <citation type="submission" date="2016-10" db="EMBL/GenBank/DDBJ databases">
        <authorList>
            <person name="Varghese N."/>
            <person name="Submissions S."/>
        </authorList>
    </citation>
    <scope>NUCLEOTIDE SEQUENCE [LARGE SCALE GENOMIC DNA]</scope>
    <source>
        <strain evidence="2">OK042</strain>
    </source>
</reference>
<dbReference type="EMBL" id="FORT01000003">
    <property type="protein sequence ID" value="SFJ34698.1"/>
    <property type="molecule type" value="Genomic_DNA"/>
</dbReference>
<gene>
    <name evidence="1" type="ORF">SAMN05518846_10386</name>
</gene>
<protein>
    <submittedName>
        <fullName evidence="1">Uncharacterized protein</fullName>
    </submittedName>
</protein>
<keyword evidence="2" id="KW-1185">Reference proteome</keyword>
<organism evidence="1 2">
    <name type="scientific">Brevibacillus centrosporus</name>
    <dbReference type="NCBI Taxonomy" id="54910"/>
    <lineage>
        <taxon>Bacteria</taxon>
        <taxon>Bacillati</taxon>
        <taxon>Bacillota</taxon>
        <taxon>Bacilli</taxon>
        <taxon>Bacillales</taxon>
        <taxon>Paenibacillaceae</taxon>
        <taxon>Brevibacillus</taxon>
    </lineage>
</organism>
<dbReference type="Proteomes" id="UP000198915">
    <property type="component" value="Unassembled WGS sequence"/>
</dbReference>
<dbReference type="STRING" id="1884381.SAMN05518846_10386"/>
<dbReference type="AlphaFoldDB" id="A0A1I3QKZ0"/>
<sequence length="35" mass="3981">MKEVKPTAPVTKGQKMALEEMSGFTNFFLGQFCKR</sequence>